<organism evidence="1 2">
    <name type="scientific">Clostridium manihotivorum</name>
    <dbReference type="NCBI Taxonomy" id="2320868"/>
    <lineage>
        <taxon>Bacteria</taxon>
        <taxon>Bacillati</taxon>
        <taxon>Bacillota</taxon>
        <taxon>Clostridia</taxon>
        <taxon>Eubacteriales</taxon>
        <taxon>Clostridiaceae</taxon>
        <taxon>Clostridium</taxon>
    </lineage>
</organism>
<protein>
    <submittedName>
        <fullName evidence="1">Uncharacterized protein</fullName>
    </submittedName>
</protein>
<dbReference type="Pfam" id="PF20383">
    <property type="entry name" value="DUF6678"/>
    <property type="match status" value="1"/>
</dbReference>
<name>A0A3R5QTQ7_9CLOT</name>
<accession>A0A3R5QTQ7</accession>
<sequence>MKSLKEKVIRIINEKQMYSLMNNTKWRELQSAVKTLQFPPPYQIKYVHMDTLYPETFDNIPWYYGDWSNEAITPFYSIEWIRVQPVCRYHQGQLIDDGIIDETNEFLSILNKYSIPYEELNGTYFIYGYKR</sequence>
<dbReference type="Proteomes" id="UP000286268">
    <property type="component" value="Chromosome"/>
</dbReference>
<dbReference type="EMBL" id="CP025746">
    <property type="protein sequence ID" value="QAA32287.1"/>
    <property type="molecule type" value="Genomic_DNA"/>
</dbReference>
<dbReference type="AlphaFoldDB" id="A0A3R5QTQ7"/>
<dbReference type="InterPro" id="IPR046500">
    <property type="entry name" value="DUF6678"/>
</dbReference>
<keyword evidence="2" id="KW-1185">Reference proteome</keyword>
<evidence type="ECO:0000313" key="1">
    <source>
        <dbReference type="EMBL" id="QAA32287.1"/>
    </source>
</evidence>
<reference evidence="1 2" key="1">
    <citation type="submission" date="2018-01" db="EMBL/GenBank/DDBJ databases">
        <title>Genome Sequencing and Assembly of Anaerobacter polyendosporus strain CT4.</title>
        <authorList>
            <person name="Tachaapaikoon C."/>
            <person name="Sutheeworapong S."/>
            <person name="Jenjaroenpun P."/>
            <person name="Wongsurawat T."/>
            <person name="Nookeaw I."/>
            <person name="Cheawchanlertfa P."/>
            <person name="Kosugi A."/>
            <person name="Cheevadhanarak S."/>
            <person name="Ratanakhanokchai K."/>
        </authorList>
    </citation>
    <scope>NUCLEOTIDE SEQUENCE [LARGE SCALE GENOMIC DNA]</scope>
    <source>
        <strain evidence="1 2">CT4</strain>
    </source>
</reference>
<gene>
    <name evidence="1" type="ORF">C1I91_11915</name>
</gene>
<dbReference type="RefSeq" id="WP_128213076.1">
    <property type="nucleotide sequence ID" value="NZ_CP025746.1"/>
</dbReference>
<dbReference type="KEGG" id="cmah:C1I91_11915"/>
<evidence type="ECO:0000313" key="2">
    <source>
        <dbReference type="Proteomes" id="UP000286268"/>
    </source>
</evidence>
<dbReference type="OrthoDB" id="8908434at2"/>
<proteinExistence type="predicted"/>